<protein>
    <submittedName>
        <fullName evidence="1">Uncharacterized protein</fullName>
    </submittedName>
</protein>
<sequence length="40" mass="4557">MAKSIPILLYAEPGLEHLAKTYCKELQFEDINAFDLESSK</sequence>
<dbReference type="AlphaFoldDB" id="A0A6J4SG76"/>
<evidence type="ECO:0000313" key="1">
    <source>
        <dbReference type="EMBL" id="CAA9491532.1"/>
    </source>
</evidence>
<accession>A0A6J4SG76</accession>
<dbReference type="EMBL" id="CADCVN010000581">
    <property type="protein sequence ID" value="CAA9491532.1"/>
    <property type="molecule type" value="Genomic_DNA"/>
</dbReference>
<name>A0A6J4SG76_9BACT</name>
<gene>
    <name evidence="1" type="ORF">AVDCRST_MAG96-1534</name>
</gene>
<proteinExistence type="predicted"/>
<organism evidence="1">
    <name type="scientific">uncultured Segetibacter sp</name>
    <dbReference type="NCBI Taxonomy" id="481133"/>
    <lineage>
        <taxon>Bacteria</taxon>
        <taxon>Pseudomonadati</taxon>
        <taxon>Bacteroidota</taxon>
        <taxon>Chitinophagia</taxon>
        <taxon>Chitinophagales</taxon>
        <taxon>Chitinophagaceae</taxon>
        <taxon>Segetibacter</taxon>
        <taxon>environmental samples</taxon>
    </lineage>
</organism>
<reference evidence="1" key="1">
    <citation type="submission" date="2020-02" db="EMBL/GenBank/DDBJ databases">
        <authorList>
            <person name="Meier V. D."/>
        </authorList>
    </citation>
    <scope>NUCLEOTIDE SEQUENCE</scope>
    <source>
        <strain evidence="1">AVDCRST_MAG96</strain>
    </source>
</reference>